<evidence type="ECO:0000259" key="6">
    <source>
        <dbReference type="PROSITE" id="PS51387"/>
    </source>
</evidence>
<dbReference type="Proteomes" id="UP000184517">
    <property type="component" value="Unassembled WGS sequence"/>
</dbReference>
<evidence type="ECO:0000313" key="7">
    <source>
        <dbReference type="EMBL" id="SHF69918.1"/>
    </source>
</evidence>
<dbReference type="Gene3D" id="1.10.45.10">
    <property type="entry name" value="Vanillyl-alcohol Oxidase, Chain A, domain 4"/>
    <property type="match status" value="1"/>
</dbReference>
<dbReference type="SUPFAM" id="SSF55103">
    <property type="entry name" value="FAD-linked oxidases, C-terminal domain"/>
    <property type="match status" value="1"/>
</dbReference>
<dbReference type="InterPro" id="IPR016166">
    <property type="entry name" value="FAD-bd_PCMH"/>
</dbReference>
<dbReference type="Gene3D" id="3.30.43.10">
    <property type="entry name" value="Uridine Diphospho-n-acetylenolpyruvylglucosamine Reductase, domain 2"/>
    <property type="match status" value="1"/>
</dbReference>
<dbReference type="InterPro" id="IPR016169">
    <property type="entry name" value="FAD-bd_PCMH_sub2"/>
</dbReference>
<dbReference type="InterPro" id="IPR016167">
    <property type="entry name" value="FAD-bd_PCMH_sub1"/>
</dbReference>
<dbReference type="SUPFAM" id="SSF56176">
    <property type="entry name" value="FAD-binding/transporter-associated domain-like"/>
    <property type="match status" value="1"/>
</dbReference>
<proteinExistence type="inferred from homology"/>
<evidence type="ECO:0000256" key="1">
    <source>
        <dbReference type="ARBA" id="ARBA00001974"/>
    </source>
</evidence>
<dbReference type="GO" id="GO:0071949">
    <property type="term" value="F:FAD binding"/>
    <property type="evidence" value="ECO:0007669"/>
    <property type="project" value="InterPro"/>
</dbReference>
<evidence type="ECO:0000256" key="3">
    <source>
        <dbReference type="ARBA" id="ARBA00022630"/>
    </source>
</evidence>
<reference evidence="8" key="1">
    <citation type="submission" date="2016-11" db="EMBL/GenBank/DDBJ databases">
        <authorList>
            <person name="Varghese N."/>
            <person name="Submissions S."/>
        </authorList>
    </citation>
    <scope>NUCLEOTIDE SEQUENCE [LARGE SCALE GENOMIC DNA]</scope>
    <source>
        <strain evidence="8">DSM 16579</strain>
    </source>
</reference>
<keyword evidence="4" id="KW-0274">FAD</keyword>
<sequence length="458" mass="49060">MNDIITQLTDALGEKTVITGSSISEKYKTDWSGVKGLLPIAVIRASSTEDVASTLKICNDNKQPVVIQGGMTGISAGAVPQNNEIAISLERMSGVIEVDTDSMTITAHAGTPLQVLQEAAEEVGLCLPLDMGSRGTCTAGGVVSTNAGGNQVIRYGSTRALVLGLEAVLPNGTIISSLNKMLKNNAGFDLKHLFIGSEGTLGIVTKVVMRLYPKANSVQTALCALSNFSDVLALLKKSYSSLGDGVTSFEVMWANYFDEVIDTVEQAASPFQQSYPFYALIEYQGQDHQQDNEKFSSVLFETMESGLVADAVIAQSAKQTASFWQIRDGIGELLATMGPVVNTDISVPISQMKNFVEQLESSLYEAFPTIKLRIFGHIGDSNLHLCAGTGLAEDLDAISANIMNMTGQFKGSVSAEHGIGVLKKKYLHYSRTPEEIELMRALKNTMDPNGILNAGRVI</sequence>
<gene>
    <name evidence="7" type="ORF">SAMN02745753_02492</name>
</gene>
<dbReference type="InterPro" id="IPR051264">
    <property type="entry name" value="FAD-oxidored/transferase_4"/>
</dbReference>
<evidence type="ECO:0000256" key="4">
    <source>
        <dbReference type="ARBA" id="ARBA00022827"/>
    </source>
</evidence>
<dbReference type="InterPro" id="IPR016164">
    <property type="entry name" value="FAD-linked_Oxase-like_C"/>
</dbReference>
<keyword evidence="8" id="KW-1185">Reference proteome</keyword>
<dbReference type="InterPro" id="IPR036318">
    <property type="entry name" value="FAD-bd_PCMH-like_sf"/>
</dbReference>
<dbReference type="InterPro" id="IPR016171">
    <property type="entry name" value="Vanillyl_alc_oxidase_C-sub2"/>
</dbReference>
<evidence type="ECO:0000256" key="5">
    <source>
        <dbReference type="ARBA" id="ARBA00023002"/>
    </source>
</evidence>
<dbReference type="RefSeq" id="WP_072840017.1">
    <property type="nucleotide sequence ID" value="NZ_FQVF01000010.1"/>
</dbReference>
<accession>A0A1M5DSB8</accession>
<comment type="similarity">
    <text evidence="2">Belongs to the FAD-binding oxidoreductase/transferase type 4 family.</text>
</comment>
<dbReference type="InterPro" id="IPR006094">
    <property type="entry name" value="Oxid_FAD_bind_N"/>
</dbReference>
<comment type="cofactor">
    <cofactor evidence="1">
        <name>FAD</name>
        <dbReference type="ChEBI" id="CHEBI:57692"/>
    </cofactor>
</comment>
<keyword evidence="3" id="KW-0285">Flavoprotein</keyword>
<evidence type="ECO:0000256" key="2">
    <source>
        <dbReference type="ARBA" id="ARBA00008000"/>
    </source>
</evidence>
<dbReference type="InterPro" id="IPR004113">
    <property type="entry name" value="FAD-bd_oxidored_4_C"/>
</dbReference>
<dbReference type="Pfam" id="PF02913">
    <property type="entry name" value="FAD-oxidase_C"/>
    <property type="match status" value="1"/>
</dbReference>
<keyword evidence="5" id="KW-0560">Oxidoreductase</keyword>
<dbReference type="GO" id="GO:0016491">
    <property type="term" value="F:oxidoreductase activity"/>
    <property type="evidence" value="ECO:0007669"/>
    <property type="project" value="UniProtKB-KW"/>
</dbReference>
<organism evidence="7 8">
    <name type="scientific">Marinomonas polaris DSM 16579</name>
    <dbReference type="NCBI Taxonomy" id="1122206"/>
    <lineage>
        <taxon>Bacteria</taxon>
        <taxon>Pseudomonadati</taxon>
        <taxon>Pseudomonadota</taxon>
        <taxon>Gammaproteobacteria</taxon>
        <taxon>Oceanospirillales</taxon>
        <taxon>Oceanospirillaceae</taxon>
        <taxon>Marinomonas</taxon>
    </lineage>
</organism>
<dbReference type="Gene3D" id="3.30.465.10">
    <property type="match status" value="1"/>
</dbReference>
<dbReference type="PANTHER" id="PTHR43716:SF1">
    <property type="entry name" value="D-2-HYDROXYGLUTARATE DEHYDROGENASE, MITOCHONDRIAL"/>
    <property type="match status" value="1"/>
</dbReference>
<dbReference type="AlphaFoldDB" id="A0A1M5DSB8"/>
<dbReference type="PANTHER" id="PTHR43716">
    <property type="entry name" value="D-2-HYDROXYGLUTARATE DEHYDROGENASE, MITOCHONDRIAL"/>
    <property type="match status" value="1"/>
</dbReference>
<dbReference type="STRING" id="1122206.SAMN02745753_02492"/>
<dbReference type="Gene3D" id="3.30.70.2740">
    <property type="match status" value="1"/>
</dbReference>
<dbReference type="FunFam" id="1.10.45.10:FF:000001">
    <property type="entry name" value="D-lactate dehydrogenase mitochondrial"/>
    <property type="match status" value="1"/>
</dbReference>
<evidence type="ECO:0000313" key="8">
    <source>
        <dbReference type="Proteomes" id="UP000184517"/>
    </source>
</evidence>
<feature type="domain" description="FAD-binding PCMH-type" evidence="6">
    <location>
        <begin position="35"/>
        <end position="214"/>
    </location>
</feature>
<name>A0A1M5DSB8_9GAMM</name>
<dbReference type="Pfam" id="PF01565">
    <property type="entry name" value="FAD_binding_4"/>
    <property type="match status" value="1"/>
</dbReference>
<dbReference type="Gene3D" id="3.30.70.2190">
    <property type="match status" value="1"/>
</dbReference>
<dbReference type="EMBL" id="FQVF01000010">
    <property type="protein sequence ID" value="SHF69918.1"/>
    <property type="molecule type" value="Genomic_DNA"/>
</dbReference>
<dbReference type="OrthoDB" id="9811557at2"/>
<protein>
    <submittedName>
        <fullName evidence="7">FAD/FMN-containing dehydrogenase</fullName>
    </submittedName>
</protein>
<dbReference type="PROSITE" id="PS51387">
    <property type="entry name" value="FAD_PCMH"/>
    <property type="match status" value="1"/>
</dbReference>
<dbReference type="GO" id="GO:0022904">
    <property type="term" value="P:respiratory electron transport chain"/>
    <property type="evidence" value="ECO:0007669"/>
    <property type="project" value="TreeGrafter"/>
</dbReference>